<reference evidence="1 2" key="1">
    <citation type="submission" date="2017-04" db="EMBL/GenBank/DDBJ databases">
        <authorList>
            <person name="Afonso C.L."/>
            <person name="Miller P.J."/>
            <person name="Scott M.A."/>
            <person name="Spackman E."/>
            <person name="Goraichik I."/>
            <person name="Dimitrov K.M."/>
            <person name="Suarez D.L."/>
            <person name="Swayne D.E."/>
        </authorList>
    </citation>
    <scope>NUCLEOTIDE SEQUENCE [LARGE SCALE GENOMIC DNA]</scope>
    <source>
        <strain evidence="1 2">ToBE</strain>
    </source>
</reference>
<keyword evidence="1" id="KW-0436">Ligase</keyword>
<dbReference type="AlphaFoldDB" id="A0A1W1VH87"/>
<dbReference type="EMBL" id="LT838272">
    <property type="protein sequence ID" value="SMB92314.1"/>
    <property type="molecule type" value="Genomic_DNA"/>
</dbReference>
<sequence>MPSLRWGLEEEIFITEPDRPTLQSLYYLARLVWKDPRRYYTHTACNFVRGKDLRQGLMSGVEISTGLHDGKEGLLADLARRRQDLASVCPGLLVPLGHLLDHEEPSNICGLHLHLSGFPDWERVYRNLIYFLPLLALLVANSPGAGGRFFGPSYRWAKAFAIGPLREDPYFRFQDVIYSKRLGTLEIRVFDPVWDLARIKILLDCVEAIILADRDYPGSIEGYNRLRGLVAREGYIEELRPVYRELSLLVPIEEEMFEEPPAFQVWRLWKEKGTLAVYTALDNAYRGGPLEPRPLPPMQMSWLKVLAGIGGYYLPRLPYNIHKVWLEW</sequence>
<dbReference type="GO" id="GO:0016874">
    <property type="term" value="F:ligase activity"/>
    <property type="evidence" value="ECO:0007669"/>
    <property type="project" value="UniProtKB-KW"/>
</dbReference>
<organism evidence="1 2">
    <name type="scientific">Thermanaeromonas toyohensis ToBE</name>
    <dbReference type="NCBI Taxonomy" id="698762"/>
    <lineage>
        <taxon>Bacteria</taxon>
        <taxon>Bacillati</taxon>
        <taxon>Bacillota</taxon>
        <taxon>Clostridia</taxon>
        <taxon>Neomoorellales</taxon>
        <taxon>Neomoorellaceae</taxon>
        <taxon>Thermanaeromonas</taxon>
    </lineage>
</organism>
<dbReference type="SUPFAM" id="SSF55931">
    <property type="entry name" value="Glutamine synthetase/guanido kinase"/>
    <property type="match status" value="1"/>
</dbReference>
<accession>A0A1W1VH87</accession>
<dbReference type="STRING" id="698762.SAMN00808754_0616"/>
<dbReference type="OrthoDB" id="56334at2"/>
<keyword evidence="2" id="KW-1185">Reference proteome</keyword>
<evidence type="ECO:0000313" key="2">
    <source>
        <dbReference type="Proteomes" id="UP000192569"/>
    </source>
</evidence>
<protein>
    <submittedName>
        <fullName evidence="1">Gamma-glutamyl:cysteine ligase YbdK, ATP-grasp superfamily</fullName>
    </submittedName>
</protein>
<dbReference type="InterPro" id="IPR014746">
    <property type="entry name" value="Gln_synth/guanido_kin_cat_dom"/>
</dbReference>
<dbReference type="Gene3D" id="3.30.590.20">
    <property type="match status" value="1"/>
</dbReference>
<gene>
    <name evidence="1" type="ORF">SAMN00808754_0616</name>
</gene>
<evidence type="ECO:0000313" key="1">
    <source>
        <dbReference type="EMBL" id="SMB92314.1"/>
    </source>
</evidence>
<dbReference type="Proteomes" id="UP000192569">
    <property type="component" value="Chromosome I"/>
</dbReference>
<name>A0A1W1VH87_9FIRM</name>
<proteinExistence type="predicted"/>